<dbReference type="OrthoDB" id="1808705at2"/>
<name>A0A3M8ANC8_9BACL</name>
<feature type="transmembrane region" description="Helical" evidence="1">
    <location>
        <begin position="12"/>
        <end position="32"/>
    </location>
</feature>
<keyword evidence="1" id="KW-0812">Transmembrane</keyword>
<sequence length="103" mass="12137">METLFGQVVLDLLFAVIVGVGFWVIKHAVTYLKDKIKREYADRAVQFVEQVCIDIKGTDKYNEAVKWFVERMATYRIKVTEDEVKGLIESALFRLKNEYNKQW</sequence>
<evidence type="ECO:0000256" key="1">
    <source>
        <dbReference type="SAM" id="Phobius"/>
    </source>
</evidence>
<dbReference type="Pfam" id="PF09682">
    <property type="entry name" value="Phage_holin_6_1"/>
    <property type="match status" value="1"/>
</dbReference>
<evidence type="ECO:0000313" key="3">
    <source>
        <dbReference type="Proteomes" id="UP000268829"/>
    </source>
</evidence>
<keyword evidence="1" id="KW-1133">Transmembrane helix</keyword>
<proteinExistence type="predicted"/>
<gene>
    <name evidence="2" type="ORF">EDM57_21145</name>
</gene>
<keyword evidence="3" id="KW-1185">Reference proteome</keyword>
<reference evidence="2 3" key="1">
    <citation type="submission" date="2018-10" db="EMBL/GenBank/DDBJ databases">
        <title>Phylogenomics of Brevibacillus.</title>
        <authorList>
            <person name="Dunlap C."/>
        </authorList>
    </citation>
    <scope>NUCLEOTIDE SEQUENCE [LARGE SCALE GENOMIC DNA]</scope>
    <source>
        <strain evidence="2 3">DSM 100115</strain>
    </source>
</reference>
<accession>A0A3M8ANC8</accession>
<protein>
    <recommendedName>
        <fullName evidence="4">Phage holin</fullName>
    </recommendedName>
</protein>
<dbReference type="EMBL" id="RHHS01000055">
    <property type="protein sequence ID" value="RNB52696.1"/>
    <property type="molecule type" value="Genomic_DNA"/>
</dbReference>
<dbReference type="AlphaFoldDB" id="A0A3M8ANC8"/>
<comment type="caution">
    <text evidence="2">The sequence shown here is derived from an EMBL/GenBank/DDBJ whole genome shotgun (WGS) entry which is preliminary data.</text>
</comment>
<evidence type="ECO:0008006" key="4">
    <source>
        <dbReference type="Google" id="ProtNLM"/>
    </source>
</evidence>
<organism evidence="2 3">
    <name type="scientific">Brevibacillus gelatini</name>
    <dbReference type="NCBI Taxonomy" id="1655277"/>
    <lineage>
        <taxon>Bacteria</taxon>
        <taxon>Bacillati</taxon>
        <taxon>Bacillota</taxon>
        <taxon>Bacilli</taxon>
        <taxon>Bacillales</taxon>
        <taxon>Paenibacillaceae</taxon>
        <taxon>Brevibacillus</taxon>
    </lineage>
</organism>
<dbReference type="Proteomes" id="UP000268829">
    <property type="component" value="Unassembled WGS sequence"/>
</dbReference>
<dbReference type="InterPro" id="IPR010026">
    <property type="entry name" value="Phage_holin_LL-H"/>
</dbReference>
<keyword evidence="1" id="KW-0472">Membrane</keyword>
<dbReference type="RefSeq" id="WP_122906674.1">
    <property type="nucleotide sequence ID" value="NZ_RHHS01000055.1"/>
</dbReference>
<evidence type="ECO:0000313" key="2">
    <source>
        <dbReference type="EMBL" id="RNB52696.1"/>
    </source>
</evidence>